<protein>
    <recommendedName>
        <fullName evidence="1">Helix-hairpin-helix DNA-binding motif class 1 domain-containing protein</fullName>
    </recommendedName>
</protein>
<dbReference type="STRING" id="326298.Suden_0339"/>
<keyword evidence="3" id="KW-1185">Reference proteome</keyword>
<dbReference type="Gene3D" id="1.10.150.280">
    <property type="entry name" value="AF1531-like domain"/>
    <property type="match status" value="1"/>
</dbReference>
<evidence type="ECO:0000313" key="2">
    <source>
        <dbReference type="EMBL" id="ABB43620.1"/>
    </source>
</evidence>
<reference evidence="2 3" key="1">
    <citation type="journal article" date="2008" name="Appl. Environ. Microbiol.">
        <title>Genome of the epsilonproteobacterial chemolithoautotroph Sulfurimonas denitrificans.</title>
        <authorList>
            <person name="Sievert S.M."/>
            <person name="Scott K.M."/>
            <person name="Klotz M.G."/>
            <person name="Chain P.S.G."/>
            <person name="Hauser L.J."/>
            <person name="Hemp J."/>
            <person name="Huegler M."/>
            <person name="Land M."/>
            <person name="Lapidus A."/>
            <person name="Larimer F.W."/>
            <person name="Lucas S."/>
            <person name="Malfatti S.A."/>
            <person name="Meyer F."/>
            <person name="Paulsen I.T."/>
            <person name="Ren Q."/>
            <person name="Simon J."/>
            <person name="Bailey K."/>
            <person name="Diaz E."/>
            <person name="Fitzpatrick K.A."/>
            <person name="Glover B."/>
            <person name="Gwatney N."/>
            <person name="Korajkic A."/>
            <person name="Long A."/>
            <person name="Mobberley J.M."/>
            <person name="Pantry S.N."/>
            <person name="Pazder G."/>
            <person name="Peterson S."/>
            <person name="Quintanilla J.D."/>
            <person name="Sprinkle R."/>
            <person name="Stephens J."/>
            <person name="Thomas P."/>
            <person name="Vaughn R."/>
            <person name="Weber M.J."/>
            <person name="Wooten L.L."/>
        </authorList>
    </citation>
    <scope>NUCLEOTIDE SEQUENCE [LARGE SCALE GENOMIC DNA]</scope>
    <source>
        <strain evidence="3">ATCC 33889 / DSM 1251</strain>
    </source>
</reference>
<dbReference type="SUPFAM" id="SSF47781">
    <property type="entry name" value="RuvA domain 2-like"/>
    <property type="match status" value="1"/>
</dbReference>
<dbReference type="SMART" id="SM00278">
    <property type="entry name" value="HhH1"/>
    <property type="match status" value="2"/>
</dbReference>
<feature type="domain" description="Helix-hairpin-helix DNA-binding motif class 1" evidence="1">
    <location>
        <begin position="56"/>
        <end position="75"/>
    </location>
</feature>
<dbReference type="EMBL" id="CP000153">
    <property type="protein sequence ID" value="ABB43620.1"/>
    <property type="molecule type" value="Genomic_DNA"/>
</dbReference>
<dbReference type="GO" id="GO:0015628">
    <property type="term" value="P:protein secretion by the type II secretion system"/>
    <property type="evidence" value="ECO:0007669"/>
    <property type="project" value="TreeGrafter"/>
</dbReference>
<dbReference type="Pfam" id="PF12836">
    <property type="entry name" value="HHH_3"/>
    <property type="match status" value="1"/>
</dbReference>
<dbReference type="InterPro" id="IPR010994">
    <property type="entry name" value="RuvA_2-like"/>
</dbReference>
<dbReference type="PANTHER" id="PTHR21180:SF32">
    <property type="entry name" value="ENDONUCLEASE_EXONUCLEASE_PHOSPHATASE FAMILY DOMAIN-CONTAINING PROTEIN 1"/>
    <property type="match status" value="1"/>
</dbReference>
<dbReference type="HOGENOM" id="CLU_052011_4_2_7"/>
<organism evidence="2 3">
    <name type="scientific">Sulfurimonas denitrificans (strain ATCC 33889 / DSM 1251)</name>
    <name type="common">Thiomicrospira denitrificans (strain ATCC 33889 / DSM 1251)</name>
    <dbReference type="NCBI Taxonomy" id="326298"/>
    <lineage>
        <taxon>Bacteria</taxon>
        <taxon>Pseudomonadati</taxon>
        <taxon>Campylobacterota</taxon>
        <taxon>Epsilonproteobacteria</taxon>
        <taxon>Campylobacterales</taxon>
        <taxon>Sulfurimonadaceae</taxon>
        <taxon>Sulfurimonas</taxon>
    </lineage>
</organism>
<dbReference type="RefSeq" id="WP_011371974.1">
    <property type="nucleotide sequence ID" value="NC_007575.1"/>
</dbReference>
<dbReference type="InterPro" id="IPR004509">
    <property type="entry name" value="Competence_ComEA_HhH"/>
</dbReference>
<dbReference type="NCBIfam" id="TIGR00426">
    <property type="entry name" value="competence protein ComEA helix-hairpin-helix repeat region"/>
    <property type="match status" value="1"/>
</dbReference>
<dbReference type="Proteomes" id="UP000002714">
    <property type="component" value="Chromosome"/>
</dbReference>
<dbReference type="InterPro" id="IPR003583">
    <property type="entry name" value="Hlx-hairpin-Hlx_DNA-bd_motif"/>
</dbReference>
<dbReference type="eggNOG" id="COG1555">
    <property type="taxonomic scope" value="Bacteria"/>
</dbReference>
<name>Q30TR1_SULDN</name>
<gene>
    <name evidence="2" type="ordered locus">Suden_0339</name>
</gene>
<dbReference type="GO" id="GO:0003677">
    <property type="term" value="F:DNA binding"/>
    <property type="evidence" value="ECO:0007669"/>
    <property type="project" value="InterPro"/>
</dbReference>
<dbReference type="PANTHER" id="PTHR21180">
    <property type="entry name" value="ENDONUCLEASE/EXONUCLEASE/PHOSPHATASE FAMILY DOMAIN-CONTAINING PROTEIN 1"/>
    <property type="match status" value="1"/>
</dbReference>
<accession>Q30TR1</accession>
<dbReference type="InterPro" id="IPR051675">
    <property type="entry name" value="Endo/Exo/Phosphatase_dom_1"/>
</dbReference>
<sequence length="83" mass="9146">MKLLSVLLVGATLCFGAVDINKADKAQLMEIKGVGEAKANAILEYRKEHKCFKTVEEIKNVKGFGVKFLEKNKSNLEASSCKK</sequence>
<dbReference type="KEGG" id="tdn:Suden_0339"/>
<proteinExistence type="predicted"/>
<dbReference type="GO" id="GO:0006281">
    <property type="term" value="P:DNA repair"/>
    <property type="evidence" value="ECO:0007669"/>
    <property type="project" value="InterPro"/>
</dbReference>
<evidence type="ECO:0000259" key="1">
    <source>
        <dbReference type="SMART" id="SM00278"/>
    </source>
</evidence>
<feature type="domain" description="Helix-hairpin-helix DNA-binding motif class 1" evidence="1">
    <location>
        <begin position="26"/>
        <end position="45"/>
    </location>
</feature>
<dbReference type="GO" id="GO:0015627">
    <property type="term" value="C:type II protein secretion system complex"/>
    <property type="evidence" value="ECO:0007669"/>
    <property type="project" value="TreeGrafter"/>
</dbReference>
<dbReference type="AlphaFoldDB" id="Q30TR1"/>
<evidence type="ECO:0000313" key="3">
    <source>
        <dbReference type="Proteomes" id="UP000002714"/>
    </source>
</evidence>
<dbReference type="OrthoDB" id="5373215at2"/>